<dbReference type="Pfam" id="PF02838">
    <property type="entry name" value="Glyco_hydro_20b"/>
    <property type="match status" value="1"/>
</dbReference>
<gene>
    <name evidence="9" type="ORF">G5C51_07695</name>
</gene>
<keyword evidence="7" id="KW-0732">Signal</keyword>
<evidence type="ECO:0000256" key="6">
    <source>
        <dbReference type="PIRSR" id="PIRSR625705-1"/>
    </source>
</evidence>
<dbReference type="GO" id="GO:0004563">
    <property type="term" value="F:beta-N-acetylhexosaminidase activity"/>
    <property type="evidence" value="ECO:0007669"/>
    <property type="project" value="UniProtKB-EC"/>
</dbReference>
<dbReference type="Gene3D" id="3.20.20.80">
    <property type="entry name" value="Glycosidases"/>
    <property type="match status" value="1"/>
</dbReference>
<evidence type="ECO:0000313" key="9">
    <source>
        <dbReference type="EMBL" id="NGN63790.1"/>
    </source>
</evidence>
<dbReference type="PROSITE" id="PS50022">
    <property type="entry name" value="FA58C_3"/>
    <property type="match status" value="1"/>
</dbReference>
<dbReference type="AlphaFoldDB" id="A0A6G4TW94"/>
<organism evidence="9 10">
    <name type="scientific">Streptomyces coryli</name>
    <dbReference type="NCBI Taxonomy" id="1128680"/>
    <lineage>
        <taxon>Bacteria</taxon>
        <taxon>Bacillati</taxon>
        <taxon>Actinomycetota</taxon>
        <taxon>Actinomycetes</taxon>
        <taxon>Kitasatosporales</taxon>
        <taxon>Streptomycetaceae</taxon>
        <taxon>Streptomyces</taxon>
    </lineage>
</organism>
<dbReference type="Gene3D" id="2.60.120.260">
    <property type="entry name" value="Galactose-binding domain-like"/>
    <property type="match status" value="1"/>
</dbReference>
<dbReference type="SUPFAM" id="SSF49785">
    <property type="entry name" value="Galactose-binding domain-like"/>
    <property type="match status" value="1"/>
</dbReference>
<accession>A0A6G4TW94</accession>
<keyword evidence="5" id="KW-0326">Glycosidase</keyword>
<feature type="chain" id="PRO_5026081674" description="beta-N-acetylhexosaminidase" evidence="7">
    <location>
        <begin position="26"/>
        <end position="657"/>
    </location>
</feature>
<protein>
    <recommendedName>
        <fullName evidence="3">beta-N-acetylhexosaminidase</fullName>
        <ecNumber evidence="3">3.2.1.52</ecNumber>
    </recommendedName>
</protein>
<dbReference type="SUPFAM" id="SSF51445">
    <property type="entry name" value="(Trans)glycosidases"/>
    <property type="match status" value="1"/>
</dbReference>
<dbReference type="InterPro" id="IPR017853">
    <property type="entry name" value="GH"/>
</dbReference>
<dbReference type="PRINTS" id="PR00738">
    <property type="entry name" value="GLHYDRLASE20"/>
</dbReference>
<evidence type="ECO:0000256" key="7">
    <source>
        <dbReference type="SAM" id="SignalP"/>
    </source>
</evidence>
<comment type="catalytic activity">
    <reaction evidence="1">
        <text>Hydrolysis of terminal non-reducing N-acetyl-D-hexosamine residues in N-acetyl-beta-D-hexosaminides.</text>
        <dbReference type="EC" id="3.2.1.52"/>
    </reaction>
</comment>
<dbReference type="InterPro" id="IPR000421">
    <property type="entry name" value="FA58C"/>
</dbReference>
<name>A0A6G4TW94_9ACTN</name>
<dbReference type="InterPro" id="IPR029018">
    <property type="entry name" value="Hex-like_dom2"/>
</dbReference>
<feature type="active site" description="Proton donor" evidence="6">
    <location>
        <position position="318"/>
    </location>
</feature>
<dbReference type="Proteomes" id="UP000481583">
    <property type="component" value="Unassembled WGS sequence"/>
</dbReference>
<evidence type="ECO:0000256" key="1">
    <source>
        <dbReference type="ARBA" id="ARBA00001231"/>
    </source>
</evidence>
<dbReference type="InterPro" id="IPR015882">
    <property type="entry name" value="HEX_bac_N"/>
</dbReference>
<comment type="similarity">
    <text evidence="2">Belongs to the glycosyl hydrolase 20 family.</text>
</comment>
<dbReference type="GO" id="GO:0005975">
    <property type="term" value="P:carbohydrate metabolic process"/>
    <property type="evidence" value="ECO:0007669"/>
    <property type="project" value="InterPro"/>
</dbReference>
<dbReference type="PANTHER" id="PTHR22600">
    <property type="entry name" value="BETA-HEXOSAMINIDASE"/>
    <property type="match status" value="1"/>
</dbReference>
<evidence type="ECO:0000256" key="3">
    <source>
        <dbReference type="ARBA" id="ARBA00012663"/>
    </source>
</evidence>
<proteinExistence type="inferred from homology"/>
<keyword evidence="10" id="KW-1185">Reference proteome</keyword>
<dbReference type="EC" id="3.2.1.52" evidence="3"/>
<dbReference type="GO" id="GO:0030203">
    <property type="term" value="P:glycosaminoglycan metabolic process"/>
    <property type="evidence" value="ECO:0007669"/>
    <property type="project" value="TreeGrafter"/>
</dbReference>
<dbReference type="Pfam" id="PF00754">
    <property type="entry name" value="F5_F8_type_C"/>
    <property type="match status" value="1"/>
</dbReference>
<keyword evidence="4 9" id="KW-0378">Hydrolase</keyword>
<dbReference type="GO" id="GO:0016020">
    <property type="term" value="C:membrane"/>
    <property type="evidence" value="ECO:0007669"/>
    <property type="project" value="TreeGrafter"/>
</dbReference>
<dbReference type="InterPro" id="IPR025705">
    <property type="entry name" value="Beta_hexosaminidase_sua/sub"/>
</dbReference>
<reference evidence="9 10" key="1">
    <citation type="submission" date="2020-02" db="EMBL/GenBank/DDBJ databases">
        <title>Whole-genome analyses of novel actinobacteria.</title>
        <authorList>
            <person name="Sahin N."/>
        </authorList>
    </citation>
    <scope>NUCLEOTIDE SEQUENCE [LARGE SCALE GENOMIC DNA]</scope>
    <source>
        <strain evidence="9 10">A7024</strain>
    </source>
</reference>
<dbReference type="PANTHER" id="PTHR22600:SF57">
    <property type="entry name" value="BETA-N-ACETYLHEXOSAMINIDASE"/>
    <property type="match status" value="1"/>
</dbReference>
<evidence type="ECO:0000259" key="8">
    <source>
        <dbReference type="PROSITE" id="PS50022"/>
    </source>
</evidence>
<dbReference type="Pfam" id="PF00728">
    <property type="entry name" value="Glyco_hydro_20"/>
    <property type="match status" value="1"/>
</dbReference>
<evidence type="ECO:0000256" key="4">
    <source>
        <dbReference type="ARBA" id="ARBA00022801"/>
    </source>
</evidence>
<dbReference type="InterPro" id="IPR008979">
    <property type="entry name" value="Galactose-bd-like_sf"/>
</dbReference>
<feature type="signal peptide" evidence="7">
    <location>
        <begin position="1"/>
        <end position="25"/>
    </location>
</feature>
<dbReference type="Gene3D" id="3.30.379.10">
    <property type="entry name" value="Chitobiase/beta-hexosaminidase domain 2-like"/>
    <property type="match status" value="1"/>
</dbReference>
<comment type="caution">
    <text evidence="9">The sequence shown here is derived from an EMBL/GenBank/DDBJ whole genome shotgun (WGS) entry which is preliminary data.</text>
</comment>
<evidence type="ECO:0000313" key="10">
    <source>
        <dbReference type="Proteomes" id="UP000481583"/>
    </source>
</evidence>
<dbReference type="InterPro" id="IPR015883">
    <property type="entry name" value="Glyco_hydro_20_cat"/>
</dbReference>
<sequence>MPAVRLALAAGALLATAVIAPPAQAEPAASPAPVTVPAVRHWEAAAGTWELTPGSRIVVADRALTGVAEQLSGELADQEGVRPRIATGAAPRPHDIALALGGKAPGDSPEGYELRLADAARISAADRRGVLYGTRTLLQALRTAKTPHTVARGTIRDWPTQGSRGQMLDVGRRYFPVSYLKQQIRQLAWYKLNTFHLHLSDWNGYRVESAEHPEIVAAEHYTKAELRDLEAYAARYGITIVPEIDLPGHAVAIGDARPDLAFGCESMSRPNNSWEGSDRGHWTLDYTKQETRAFARDLVGEVADIFTDSPYVHIGTDEIPLTDAQNTCPELVAYQKRQGYPHPGDVLVEFINDLDAAVRAQGKTTQIWQWWDYQQTTSIDPDKRIVVNEWLSPPEERAKQGYPTIGTQDGQLYVSPGFGAKPGDYGFFDIRTTYRDYAFTAAPGILGYRVSRWSDRTQTLPLTWVDYFARRPVAVVADRTWATPAGSDVRPFLDRYDQVGDAGPVDVHAATGANPGMLSQDGWGASATSEESAAEPGQAARALDNAPYTHWHSAYGAKLPQQLSVDLGAGQRIAGVRYMPRQDGGINGRVKDYEILVSDDGKQWRKVAAGAFPEERTEHQVPFAATAARHVALRVLSEHGSSGTFASVAELDVIRAR</sequence>
<dbReference type="RefSeq" id="WP_165233849.1">
    <property type="nucleotide sequence ID" value="NZ_JAAKZV010000021.1"/>
</dbReference>
<dbReference type="SUPFAM" id="SSF55545">
    <property type="entry name" value="beta-N-acetylhexosaminidase-like domain"/>
    <property type="match status" value="1"/>
</dbReference>
<evidence type="ECO:0000256" key="5">
    <source>
        <dbReference type="ARBA" id="ARBA00023295"/>
    </source>
</evidence>
<dbReference type="EMBL" id="JAAKZV010000021">
    <property type="protein sequence ID" value="NGN63790.1"/>
    <property type="molecule type" value="Genomic_DNA"/>
</dbReference>
<evidence type="ECO:0000256" key="2">
    <source>
        <dbReference type="ARBA" id="ARBA00006285"/>
    </source>
</evidence>
<feature type="domain" description="F5/8 type C" evidence="8">
    <location>
        <begin position="506"/>
        <end position="656"/>
    </location>
</feature>